<reference evidence="2 3" key="1">
    <citation type="submission" date="2017-06" db="EMBL/GenBank/DDBJ databases">
        <title>Novel microbial phyla capable of carbon fixation and sulfur reduction in deep-sea sediments.</title>
        <authorList>
            <person name="Huang J."/>
            <person name="Baker B."/>
            <person name="Wang Y."/>
        </authorList>
    </citation>
    <scope>NUCLEOTIDE SEQUENCE [LARGE SCALE GENOMIC DNA]</scope>
    <source>
        <strain evidence="2">B3_TA06</strain>
    </source>
</reference>
<protein>
    <submittedName>
        <fullName evidence="2">Uncharacterized protein</fullName>
    </submittedName>
</protein>
<evidence type="ECO:0000256" key="1">
    <source>
        <dbReference type="SAM" id="Phobius"/>
    </source>
</evidence>
<keyword evidence="1" id="KW-0472">Membrane</keyword>
<feature type="transmembrane region" description="Helical" evidence="1">
    <location>
        <begin position="93"/>
        <end position="118"/>
    </location>
</feature>
<evidence type="ECO:0000313" key="2">
    <source>
        <dbReference type="EMBL" id="TKJ41366.1"/>
    </source>
</evidence>
<proteinExistence type="predicted"/>
<keyword evidence="1" id="KW-1133">Transmembrane helix</keyword>
<feature type="transmembrane region" description="Helical" evidence="1">
    <location>
        <begin position="66"/>
        <end position="87"/>
    </location>
</feature>
<keyword evidence="1" id="KW-0812">Transmembrane</keyword>
<feature type="transmembrane region" description="Helical" evidence="1">
    <location>
        <begin position="12"/>
        <end position="33"/>
    </location>
</feature>
<name>A0A532V2D4_UNCT6</name>
<dbReference type="Proteomes" id="UP000317778">
    <property type="component" value="Unassembled WGS sequence"/>
</dbReference>
<sequence>MKRFSAKKHWHNLYFLVNTLIWAGLILLLAFLFTQAFLTTGILLGACAAISVVSSAVLFRPGRRFAAGIVQIVAWVILILLALLLYQNTLMPVLILFLPGAVLSIGTLILLGTLSLRAERELHSAMRRG</sequence>
<dbReference type="AlphaFoldDB" id="A0A532V2D4"/>
<dbReference type="EMBL" id="NJBO01000014">
    <property type="protein sequence ID" value="TKJ41366.1"/>
    <property type="molecule type" value="Genomic_DNA"/>
</dbReference>
<feature type="transmembrane region" description="Helical" evidence="1">
    <location>
        <begin position="39"/>
        <end position="59"/>
    </location>
</feature>
<comment type="caution">
    <text evidence="2">The sequence shown here is derived from an EMBL/GenBank/DDBJ whole genome shotgun (WGS) entry which is preliminary data.</text>
</comment>
<evidence type="ECO:0000313" key="3">
    <source>
        <dbReference type="Proteomes" id="UP000317778"/>
    </source>
</evidence>
<accession>A0A532V2D4</accession>
<organism evidence="2 3">
    <name type="scientific">candidate division TA06 bacterium B3_TA06</name>
    <dbReference type="NCBI Taxonomy" id="2012487"/>
    <lineage>
        <taxon>Bacteria</taxon>
        <taxon>Bacteria division TA06</taxon>
    </lineage>
</organism>
<gene>
    <name evidence="2" type="ORF">CEE36_08610</name>
</gene>